<feature type="region of interest" description="Disordered" evidence="1">
    <location>
        <begin position="1"/>
        <end position="26"/>
    </location>
</feature>
<dbReference type="EMBL" id="MU860127">
    <property type="protein sequence ID" value="KAK4237684.1"/>
    <property type="molecule type" value="Genomic_DNA"/>
</dbReference>
<reference evidence="2" key="2">
    <citation type="submission" date="2023-05" db="EMBL/GenBank/DDBJ databases">
        <authorList>
            <consortium name="Lawrence Berkeley National Laboratory"/>
            <person name="Steindorff A."/>
            <person name="Hensen N."/>
            <person name="Bonometti L."/>
            <person name="Westerberg I."/>
            <person name="Brannstrom I.O."/>
            <person name="Guillou S."/>
            <person name="Cros-Aarteil S."/>
            <person name="Calhoun S."/>
            <person name="Haridas S."/>
            <person name="Kuo A."/>
            <person name="Mondo S."/>
            <person name="Pangilinan J."/>
            <person name="Riley R."/>
            <person name="Labutti K."/>
            <person name="Andreopoulos B."/>
            <person name="Lipzen A."/>
            <person name="Chen C."/>
            <person name="Yanf M."/>
            <person name="Daum C."/>
            <person name="Ng V."/>
            <person name="Clum A."/>
            <person name="Ohm R."/>
            <person name="Martin F."/>
            <person name="Silar P."/>
            <person name="Natvig D."/>
            <person name="Lalanne C."/>
            <person name="Gautier V."/>
            <person name="Ament-Velasquez S.L."/>
            <person name="Kruys A."/>
            <person name="Hutchinson M.I."/>
            <person name="Powell A.J."/>
            <person name="Barry K."/>
            <person name="Miller A.N."/>
            <person name="Grigoriev I.V."/>
            <person name="Debuchy R."/>
            <person name="Gladieux P."/>
            <person name="Thoren M.H."/>
            <person name="Johannesson H."/>
        </authorList>
    </citation>
    <scope>NUCLEOTIDE SEQUENCE</scope>
    <source>
        <strain evidence="2">CBS 532.94</strain>
    </source>
</reference>
<dbReference type="AlphaFoldDB" id="A0AAN7C924"/>
<comment type="caution">
    <text evidence="2">The sequence shown here is derived from an EMBL/GenBank/DDBJ whole genome shotgun (WGS) entry which is preliminary data.</text>
</comment>
<evidence type="ECO:0008006" key="4">
    <source>
        <dbReference type="Google" id="ProtNLM"/>
    </source>
</evidence>
<gene>
    <name evidence="2" type="ORF">C8A03DRAFT_34345</name>
</gene>
<evidence type="ECO:0000313" key="2">
    <source>
        <dbReference type="EMBL" id="KAK4237684.1"/>
    </source>
</evidence>
<sequence length="596" mass="66736">MRDGCAERIQAVSETSPSLDSRESSESELDLLNHDIDTALSWSTQESRAKLMRSMPRLSQHSYLRVEWAGNSLTLASSERGWSIALPITARLGGVAAPYAALSYVWGAKDVPQLKHTSVGDLDVRLKSPGGLADHWEDIPHTVRDAIALCQEIGIPYLFYQRACLTIVAASGQDSRAGLPGVRPRLDRADPIIEKVGDMFVGLYAGPSQKMIRNAKWNNRVWTFQEMIFPKRLLIFTGDEVLYECDAGVLWRETVFAEHPALPSLHFSIPSSDPSTKLQLSSLVKSIIEDGKEDSNFDPSDVSELYLYIVEQYMRRQMTHPSDVLRALQGVLAEMGERSRPFFNGIPLGCAYQCLLFDIIGYRNDLRRPNFPSWSWCGWQNINVVVGASSLGLRFKSSSEVSWFRPETVIYRWDPPVGQTKNTTGLYPFVAIEGRGLEIELRHLHIDAIDKADGWARELANMLVFSADTMHVTISAEGELVRWDSDTRRYTIVSPELDLNSIDLNKPCRQKQGAAVELMALAEAKAFEDGDFLEVDDATGHVFPRIGWADHPVPLVAALMVETDLTTGISRRLGLYEIAKESWNLADRAVRTVYLC</sequence>
<proteinExistence type="predicted"/>
<dbReference type="PANTHER" id="PTHR33112:SF12">
    <property type="entry name" value="HETEROKARYON INCOMPATIBILITY DOMAIN-CONTAINING PROTEIN"/>
    <property type="match status" value="1"/>
</dbReference>
<name>A0AAN7C924_9PEZI</name>
<protein>
    <recommendedName>
        <fullName evidence="4">Heterokaryon incompatibility domain-containing protein</fullName>
    </recommendedName>
</protein>
<keyword evidence="3" id="KW-1185">Reference proteome</keyword>
<accession>A0AAN7C924</accession>
<organism evidence="2 3">
    <name type="scientific">Achaetomium macrosporum</name>
    <dbReference type="NCBI Taxonomy" id="79813"/>
    <lineage>
        <taxon>Eukaryota</taxon>
        <taxon>Fungi</taxon>
        <taxon>Dikarya</taxon>
        <taxon>Ascomycota</taxon>
        <taxon>Pezizomycotina</taxon>
        <taxon>Sordariomycetes</taxon>
        <taxon>Sordariomycetidae</taxon>
        <taxon>Sordariales</taxon>
        <taxon>Chaetomiaceae</taxon>
        <taxon>Achaetomium</taxon>
    </lineage>
</organism>
<reference evidence="2" key="1">
    <citation type="journal article" date="2023" name="Mol. Phylogenet. Evol.">
        <title>Genome-scale phylogeny and comparative genomics of the fungal order Sordariales.</title>
        <authorList>
            <person name="Hensen N."/>
            <person name="Bonometti L."/>
            <person name="Westerberg I."/>
            <person name="Brannstrom I.O."/>
            <person name="Guillou S."/>
            <person name="Cros-Aarteil S."/>
            <person name="Calhoun S."/>
            <person name="Haridas S."/>
            <person name="Kuo A."/>
            <person name="Mondo S."/>
            <person name="Pangilinan J."/>
            <person name="Riley R."/>
            <person name="LaButti K."/>
            <person name="Andreopoulos B."/>
            <person name="Lipzen A."/>
            <person name="Chen C."/>
            <person name="Yan M."/>
            <person name="Daum C."/>
            <person name="Ng V."/>
            <person name="Clum A."/>
            <person name="Steindorff A."/>
            <person name="Ohm R.A."/>
            <person name="Martin F."/>
            <person name="Silar P."/>
            <person name="Natvig D.O."/>
            <person name="Lalanne C."/>
            <person name="Gautier V."/>
            <person name="Ament-Velasquez S.L."/>
            <person name="Kruys A."/>
            <person name="Hutchinson M.I."/>
            <person name="Powell A.J."/>
            <person name="Barry K."/>
            <person name="Miller A.N."/>
            <person name="Grigoriev I.V."/>
            <person name="Debuchy R."/>
            <person name="Gladieux P."/>
            <person name="Hiltunen Thoren M."/>
            <person name="Johannesson H."/>
        </authorList>
    </citation>
    <scope>NUCLEOTIDE SEQUENCE</scope>
    <source>
        <strain evidence="2">CBS 532.94</strain>
    </source>
</reference>
<dbReference type="PANTHER" id="PTHR33112">
    <property type="entry name" value="DOMAIN PROTEIN, PUTATIVE-RELATED"/>
    <property type="match status" value="1"/>
</dbReference>
<dbReference type="Proteomes" id="UP001303760">
    <property type="component" value="Unassembled WGS sequence"/>
</dbReference>
<evidence type="ECO:0000313" key="3">
    <source>
        <dbReference type="Proteomes" id="UP001303760"/>
    </source>
</evidence>
<evidence type="ECO:0000256" key="1">
    <source>
        <dbReference type="SAM" id="MobiDB-lite"/>
    </source>
</evidence>